<accession>A0A2N1M770</accession>
<evidence type="ECO:0000313" key="2">
    <source>
        <dbReference type="Proteomes" id="UP000233469"/>
    </source>
</evidence>
<comment type="caution">
    <text evidence="1">The sequence shown here is derived from an EMBL/GenBank/DDBJ whole genome shotgun (WGS) entry which is preliminary data.</text>
</comment>
<feature type="non-terminal residue" evidence="1">
    <location>
        <position position="167"/>
    </location>
</feature>
<dbReference type="Proteomes" id="UP000233469">
    <property type="component" value="Unassembled WGS sequence"/>
</dbReference>
<evidence type="ECO:0000313" key="1">
    <source>
        <dbReference type="EMBL" id="PKK57448.1"/>
    </source>
</evidence>
<reference evidence="1 2" key="1">
    <citation type="submission" date="2016-04" db="EMBL/GenBank/DDBJ databases">
        <title>Genome analyses suggest a sexual origin of heterokaryosis in a supposedly ancient asexual fungus.</title>
        <authorList>
            <person name="Ropars J."/>
            <person name="Sedzielewska K."/>
            <person name="Noel J."/>
            <person name="Charron P."/>
            <person name="Farinelli L."/>
            <person name="Marton T."/>
            <person name="Kruger M."/>
            <person name="Pelin A."/>
            <person name="Brachmann A."/>
            <person name="Corradi N."/>
        </authorList>
    </citation>
    <scope>NUCLEOTIDE SEQUENCE [LARGE SCALE GENOMIC DNA]</scope>
    <source>
        <strain evidence="1 2">C2</strain>
    </source>
</reference>
<sequence length="167" mass="19942">MSNKEKSHVVIATLISELESEKKAPVFGIDYITEEETKNWVSLNACKLRERIKIWGARLQKCWKELDLEAVRLLILKELEFEGNLEPKIQSFRKEFERLEEIKEHERSEKDLEFREQEELGIVVKRRAIAVYRTKVPKSHPDNGSDIQKMLKSRRKQFREILEKEFD</sequence>
<protein>
    <submittedName>
        <fullName evidence="1">Uncharacterized protein</fullName>
    </submittedName>
</protein>
<proteinExistence type="predicted"/>
<reference evidence="1 2" key="2">
    <citation type="submission" date="2017-10" db="EMBL/GenBank/DDBJ databases">
        <title>Extensive intraspecific genome diversity in a model arbuscular mycorrhizal fungus.</title>
        <authorList>
            <person name="Chen E.C.H."/>
            <person name="Morin E."/>
            <person name="Baudet D."/>
            <person name="Noel J."/>
            <person name="Ndikumana S."/>
            <person name="Charron P."/>
            <person name="St-Onge C."/>
            <person name="Giorgi J."/>
            <person name="Grigoriev I.V."/>
            <person name="Roux C."/>
            <person name="Martin F.M."/>
            <person name="Corradi N."/>
        </authorList>
    </citation>
    <scope>NUCLEOTIDE SEQUENCE [LARGE SCALE GENOMIC DNA]</scope>
    <source>
        <strain evidence="1 2">C2</strain>
    </source>
</reference>
<gene>
    <name evidence="1" type="ORF">RhiirC2_721225</name>
</gene>
<organism evidence="1 2">
    <name type="scientific">Rhizophagus irregularis</name>
    <dbReference type="NCBI Taxonomy" id="588596"/>
    <lineage>
        <taxon>Eukaryota</taxon>
        <taxon>Fungi</taxon>
        <taxon>Fungi incertae sedis</taxon>
        <taxon>Mucoromycota</taxon>
        <taxon>Glomeromycotina</taxon>
        <taxon>Glomeromycetes</taxon>
        <taxon>Glomerales</taxon>
        <taxon>Glomeraceae</taxon>
        <taxon>Rhizophagus</taxon>
    </lineage>
</organism>
<name>A0A2N1M770_9GLOM</name>
<dbReference type="EMBL" id="LLXL01004378">
    <property type="protein sequence ID" value="PKK57448.1"/>
    <property type="molecule type" value="Genomic_DNA"/>
</dbReference>
<dbReference type="VEuPathDB" id="FungiDB:FUN_012590"/>
<dbReference type="AlphaFoldDB" id="A0A2N1M770"/>